<dbReference type="PATRIC" id="fig|1415166.3.peg.186"/>
<reference evidence="1 2" key="1">
    <citation type="journal article" date="2014" name="Appl. Environ. Microbiol.">
        <title>Insights into the Microbial Degradation of Rubber and Gutta-Percha by Analysis of the Complete Genome of Nocardia nova SH22a.</title>
        <authorList>
            <person name="Luo Q."/>
            <person name="Hiessl S."/>
            <person name="Poehlein A."/>
            <person name="Daniel R."/>
            <person name="Steinbuchel A."/>
        </authorList>
    </citation>
    <scope>NUCLEOTIDE SEQUENCE [LARGE SCALE GENOMIC DNA]</scope>
    <source>
        <strain evidence="1">SH22a</strain>
    </source>
</reference>
<dbReference type="STRING" id="1415166.NONO_c01870"/>
<accession>W5T743</accession>
<keyword evidence="2" id="KW-1185">Reference proteome</keyword>
<proteinExistence type="predicted"/>
<dbReference type="Proteomes" id="UP000019150">
    <property type="component" value="Chromosome"/>
</dbReference>
<dbReference type="InterPro" id="IPR045428">
    <property type="entry name" value="EACC1"/>
</dbReference>
<dbReference type="KEGG" id="nno:NONO_c01870"/>
<name>W5T743_9NOCA</name>
<evidence type="ECO:0000313" key="1">
    <source>
        <dbReference type="EMBL" id="AHH15007.1"/>
    </source>
</evidence>
<evidence type="ECO:0000313" key="2">
    <source>
        <dbReference type="Proteomes" id="UP000019150"/>
    </source>
</evidence>
<dbReference type="EMBL" id="CP006850">
    <property type="protein sequence ID" value="AHH15007.1"/>
    <property type="molecule type" value="Genomic_DNA"/>
</dbReference>
<dbReference type="HOGENOM" id="CLU_2494778_0_0_11"/>
<dbReference type="AlphaFoldDB" id="W5T743"/>
<gene>
    <name evidence="1" type="ORF">NONO_c01870</name>
</gene>
<organism evidence="1 2">
    <name type="scientific">Nocardia nova SH22a</name>
    <dbReference type="NCBI Taxonomy" id="1415166"/>
    <lineage>
        <taxon>Bacteria</taxon>
        <taxon>Bacillati</taxon>
        <taxon>Actinomycetota</taxon>
        <taxon>Actinomycetes</taxon>
        <taxon>Mycobacteriales</taxon>
        <taxon>Nocardiaceae</taxon>
        <taxon>Nocardia</taxon>
    </lineage>
</organism>
<sequence length="86" mass="9152">MSGSFDVLVVAVGAAGTATVLSSSLRAWLSYRRSATTMQIAQGDRIIELDSTNLRDALQIAELLTKRSGDSEIEAGAERVAPERAE</sequence>
<dbReference type="Pfam" id="PF19953">
    <property type="entry name" value="EACC1"/>
    <property type="match status" value="1"/>
</dbReference>
<protein>
    <submittedName>
        <fullName evidence="1">Uncharacterized protein</fullName>
    </submittedName>
</protein>